<evidence type="ECO:0008006" key="5">
    <source>
        <dbReference type="Google" id="ProtNLM"/>
    </source>
</evidence>
<dbReference type="KEGG" id="mmil:sm9_1595"/>
<dbReference type="Pfam" id="PF25274">
    <property type="entry name" value="MJ0548_C"/>
    <property type="match status" value="1"/>
</dbReference>
<keyword evidence="4" id="KW-1185">Reference proteome</keyword>
<dbReference type="OrthoDB" id="106876at2157"/>
<accession>A0A0U2TU59</accession>
<dbReference type="Proteomes" id="UP000067738">
    <property type="component" value="Chromosome"/>
</dbReference>
<feature type="domain" description="Connectase MJ0548-like N-terminal" evidence="1">
    <location>
        <begin position="1"/>
        <end position="196"/>
    </location>
</feature>
<sequence>MSLIIAYVGKKGCVMASDKRRIAYFGNNRQALEDELYDGSITTDEELYQRSKELDVPIKISDDADKIRVVGNTVRGEVSTKGTHETKRKRIYGTTNGYQIVELIGSETKSRQAGEKGIILFGNDFAKKQAETLIQRRWKASHSLRLMGDIFEEILSDIAQKTPTIGKEFDVLIQQPKFTASEAQKHLNITIDADIKVLTKYRQQLTEEMIQKTREIELANKIIDDGPIGKVESIDGKMVEVKLNDKTQAFNFNWKPLAGPNGNVIMFADTDDIKIGDKVIIKDEVLCLKKNSSPLSCNIILCSL</sequence>
<dbReference type="EMBL" id="CP011266">
    <property type="protein sequence ID" value="ALT69363.1"/>
    <property type="molecule type" value="Genomic_DNA"/>
</dbReference>
<evidence type="ECO:0000259" key="2">
    <source>
        <dbReference type="Pfam" id="PF25274"/>
    </source>
</evidence>
<dbReference type="PATRIC" id="fig|230361.4.peg.1652"/>
<gene>
    <name evidence="3" type="ORF">sm9_1595</name>
</gene>
<evidence type="ECO:0000259" key="1">
    <source>
        <dbReference type="Pfam" id="PF09894"/>
    </source>
</evidence>
<evidence type="ECO:0000313" key="3">
    <source>
        <dbReference type="EMBL" id="ALT69363.1"/>
    </source>
</evidence>
<evidence type="ECO:0000313" key="4">
    <source>
        <dbReference type="Proteomes" id="UP000067738"/>
    </source>
</evidence>
<protein>
    <recommendedName>
        <fullName evidence="5">DUF2121 domain-containing protein</fullName>
    </recommendedName>
</protein>
<organism evidence="3 4">
    <name type="scientific">Methanobrevibacter millerae</name>
    <dbReference type="NCBI Taxonomy" id="230361"/>
    <lineage>
        <taxon>Archaea</taxon>
        <taxon>Methanobacteriati</taxon>
        <taxon>Methanobacteriota</taxon>
        <taxon>Methanomada group</taxon>
        <taxon>Methanobacteria</taxon>
        <taxon>Methanobacteriales</taxon>
        <taxon>Methanobacteriaceae</taxon>
        <taxon>Methanobrevibacter</taxon>
    </lineage>
</organism>
<dbReference type="AlphaFoldDB" id="A0A0U2TU59"/>
<dbReference type="GeneID" id="26736536"/>
<dbReference type="PIRSF" id="PIRSF019262">
    <property type="entry name" value="UCP019262"/>
    <property type="match status" value="1"/>
</dbReference>
<name>A0A0U2TU59_9EURY</name>
<reference evidence="3 4" key="1">
    <citation type="submission" date="2015-04" db="EMBL/GenBank/DDBJ databases">
        <title>The complete genome sequence of the rumen methanogen Methanobrevibacter millerae SM9.</title>
        <authorList>
            <person name="Leahy S.C."/>
            <person name="Kelly W.J."/>
            <person name="Pacheco D.M."/>
            <person name="Li D."/>
            <person name="Altermann E."/>
            <person name="Attwood G.T."/>
        </authorList>
    </citation>
    <scope>NUCLEOTIDE SEQUENCE [LARGE SCALE GENOMIC DNA]</scope>
    <source>
        <strain evidence="3 4">SM9</strain>
    </source>
</reference>
<feature type="domain" description="Connectase MJ0548-like C-terminal" evidence="2">
    <location>
        <begin position="200"/>
        <end position="302"/>
    </location>
</feature>
<proteinExistence type="predicted"/>
<dbReference type="InterPro" id="IPR057262">
    <property type="entry name" value="MJ0548_N"/>
</dbReference>
<dbReference type="InterPro" id="IPR057377">
    <property type="entry name" value="MJ0548_C"/>
</dbReference>
<dbReference type="InterPro" id="IPR016754">
    <property type="entry name" value="MJ0548-like"/>
</dbReference>
<dbReference type="Pfam" id="PF09894">
    <property type="entry name" value="MJ0548_N"/>
    <property type="match status" value="1"/>
</dbReference>
<dbReference type="RefSeq" id="WP_058739601.1">
    <property type="nucleotide sequence ID" value="NZ_CP011266.1"/>
</dbReference>